<dbReference type="Proteomes" id="UP001054837">
    <property type="component" value="Unassembled WGS sequence"/>
</dbReference>
<dbReference type="SUPFAM" id="SSF53098">
    <property type="entry name" value="Ribonuclease H-like"/>
    <property type="match status" value="1"/>
</dbReference>
<dbReference type="CDD" id="cd01644">
    <property type="entry name" value="RT_pepA17"/>
    <property type="match status" value="1"/>
</dbReference>
<dbReference type="GO" id="GO:0003964">
    <property type="term" value="F:RNA-directed DNA polymerase activity"/>
    <property type="evidence" value="ECO:0007669"/>
    <property type="project" value="UniProtKB-KW"/>
</dbReference>
<dbReference type="Pfam" id="PF03564">
    <property type="entry name" value="DUF1759"/>
    <property type="match status" value="1"/>
</dbReference>
<dbReference type="Pfam" id="PF18701">
    <property type="entry name" value="DUF5641"/>
    <property type="match status" value="1"/>
</dbReference>
<dbReference type="GO" id="GO:0015074">
    <property type="term" value="P:DNA integration"/>
    <property type="evidence" value="ECO:0007669"/>
    <property type="project" value="InterPro"/>
</dbReference>
<dbReference type="PANTHER" id="PTHR47331">
    <property type="entry name" value="PHD-TYPE DOMAIN-CONTAINING PROTEIN"/>
    <property type="match status" value="1"/>
</dbReference>
<dbReference type="InterPro" id="IPR008042">
    <property type="entry name" value="Retrotrans_Pao"/>
</dbReference>
<protein>
    <submittedName>
        <fullName evidence="2">Reverse transcriptase</fullName>
    </submittedName>
</protein>
<dbReference type="PROSITE" id="PS50994">
    <property type="entry name" value="INTEGRASE"/>
    <property type="match status" value="1"/>
</dbReference>
<dbReference type="Pfam" id="PF05380">
    <property type="entry name" value="Peptidase_A17"/>
    <property type="match status" value="1"/>
</dbReference>
<dbReference type="InterPro" id="IPR043502">
    <property type="entry name" value="DNA/RNA_pol_sf"/>
</dbReference>
<sequence length="1349" mass="153567">MEDLLKYKRIVKGKLTRLITKVDNLQNQENSISVIEVHENEANALDNEVNKLNNDILCSCLDDEFDKYEQEMHELFSKLVSLKITLKDELKKLRKNDNSSNACRSTVNTNVNNLKRPRIELPIFTSNYIDWISFRDLFLASVRNNESLSDSQKLQYLKLSVKGEEATLLHSIQISNENYEKAWIALTERYENETEIINAALNKLVCQPALKYESSSGLRKLIDTTQQWKTRLRNTSHMDFGTSRQKTSLFPRVQRAYRKARFSADVFGEIMLSGHLNVSGLTALESIFGWVILGKTKGISQTIISNHASCNAVEFELDKFWQLEEISNIKPYTQEETACENHFIQIFSRDSTGRFAVKFPFRESSDELGSSRDIAIHRLHQIERRFAKNPSLFNEYHKFMEDYLKLVHMELIPENEIDVPANSSFYLPHHPVPNKSGDKFRVVFDGSAKSSTGVSLNDKLMVGPQLQADLTTILIRFRMHKIAMTADIEKMYRQIRLKDSDFQRIVWRDSPFKPIQDFGLTRIAYGTASAPYLAVKCLQQLAIQEEQNFPLASKAALKDFYVDDLMSGANSTIEALDLLAQLIQMLSSAGLVLRKWASNCNELTNLIQEDLRLPNASLSIDDDTVKTLGILWHPASDVFSFKVNSLPLEGALTKRTLLSTIAKTFDPLGWLSPITIQSKLLMQKLWKYQLQWDEVVPPDIAIEWKTLSQDILFVKDFKISRYLFLDPDNQFQLHGFSDASEKAYAAVIYCRSVSNTGQIKVQLVIAKTKVAPLKTISLPRLELCGALLLSKLMDFTCKAFDIPISQSHFHTDSTIVLAWIGSHASRWKTFVANRVAKIQTLSSPTQWHHVSGNENPADLATRGVSSSALLTSVWLCGPEFLYNECSFHPESSVPTLNDSVSTLNNPVPEERCCVQSTIAANHLPNSNDLFQKYSSLSKLKRVAAYCLRYSQGGRSLATCKYRIRPQTSHLTAKRHILTDLIVRHYHEILLHAGPQLVQSSIQEQYWIIGARDVIRHLIRKCVKCCRIRASITNQMMSDLPITRISPSPTFLRCGVDYAGPFQIRASKGRGSKSFKAYIALFVCFTTRAIHLELVTDLSADAFIAALKRFISRRGKCSDIYSDCGSNFVGAKRKLMELEKIAKSKFYNQNVNNFLSDNGIKWHLNVPGAPHMGGLWEAGIKSTKYHLKRVVGEAKLTYEEFETFLTQIEACLNSRPLTAISNDPNDLSALTPGHFIIGRSLTSIPEPNYIESKISYLTRWQLIQKIVQQFWHKEYLCRLQQRPKWLLPTKNFQINDLCLIKDDNLPPTKWKMGRIIQLHPGLDNIVRVVTIKTADGTFKRNITKLCMLPV</sequence>
<dbReference type="InterPro" id="IPR043128">
    <property type="entry name" value="Rev_trsase/Diguanyl_cyclase"/>
</dbReference>
<dbReference type="EMBL" id="BPLQ01001741">
    <property type="protein sequence ID" value="GIX84875.1"/>
    <property type="molecule type" value="Genomic_DNA"/>
</dbReference>
<dbReference type="InterPro" id="IPR041588">
    <property type="entry name" value="Integrase_H2C2"/>
</dbReference>
<dbReference type="PANTHER" id="PTHR47331:SF1">
    <property type="entry name" value="GAG-LIKE PROTEIN"/>
    <property type="match status" value="1"/>
</dbReference>
<keyword evidence="2" id="KW-0695">RNA-directed DNA polymerase</keyword>
<dbReference type="Gene3D" id="3.30.70.270">
    <property type="match status" value="1"/>
</dbReference>
<dbReference type="SUPFAM" id="SSF56672">
    <property type="entry name" value="DNA/RNA polymerases"/>
    <property type="match status" value="1"/>
</dbReference>
<keyword evidence="2" id="KW-0808">Transferase</keyword>
<gene>
    <name evidence="2" type="primary">AVEN_248822_1</name>
    <name evidence="2" type="ORF">CDAR_490841</name>
</gene>
<dbReference type="Pfam" id="PF17921">
    <property type="entry name" value="Integrase_H2C2"/>
    <property type="match status" value="1"/>
</dbReference>
<dbReference type="InterPro" id="IPR001584">
    <property type="entry name" value="Integrase_cat-core"/>
</dbReference>
<comment type="caution">
    <text evidence="2">The sequence shown here is derived from an EMBL/GenBank/DDBJ whole genome shotgun (WGS) entry which is preliminary data.</text>
</comment>
<dbReference type="InterPro" id="IPR040676">
    <property type="entry name" value="DUF5641"/>
</dbReference>
<keyword evidence="2" id="KW-0548">Nucleotidyltransferase</keyword>
<proteinExistence type="predicted"/>
<dbReference type="Gene3D" id="3.10.10.10">
    <property type="entry name" value="HIV Type 1 Reverse Transcriptase, subunit A, domain 1"/>
    <property type="match status" value="1"/>
</dbReference>
<accession>A0AAV4NM82</accession>
<dbReference type="InterPro" id="IPR036397">
    <property type="entry name" value="RNaseH_sf"/>
</dbReference>
<keyword evidence="3" id="KW-1185">Reference proteome</keyword>
<dbReference type="GO" id="GO:0042575">
    <property type="term" value="C:DNA polymerase complex"/>
    <property type="evidence" value="ECO:0007669"/>
    <property type="project" value="UniProtKB-ARBA"/>
</dbReference>
<evidence type="ECO:0000313" key="3">
    <source>
        <dbReference type="Proteomes" id="UP001054837"/>
    </source>
</evidence>
<feature type="domain" description="Integrase catalytic" evidence="1">
    <location>
        <begin position="1044"/>
        <end position="1239"/>
    </location>
</feature>
<dbReference type="InterPro" id="IPR012337">
    <property type="entry name" value="RNaseH-like_sf"/>
</dbReference>
<dbReference type="InterPro" id="IPR005312">
    <property type="entry name" value="DUF1759"/>
</dbReference>
<name>A0AAV4NM82_9ARAC</name>
<organism evidence="2 3">
    <name type="scientific">Caerostris darwini</name>
    <dbReference type="NCBI Taxonomy" id="1538125"/>
    <lineage>
        <taxon>Eukaryota</taxon>
        <taxon>Metazoa</taxon>
        <taxon>Ecdysozoa</taxon>
        <taxon>Arthropoda</taxon>
        <taxon>Chelicerata</taxon>
        <taxon>Arachnida</taxon>
        <taxon>Araneae</taxon>
        <taxon>Araneomorphae</taxon>
        <taxon>Entelegynae</taxon>
        <taxon>Araneoidea</taxon>
        <taxon>Araneidae</taxon>
        <taxon>Caerostris</taxon>
    </lineage>
</organism>
<reference evidence="2 3" key="1">
    <citation type="submission" date="2021-06" db="EMBL/GenBank/DDBJ databases">
        <title>Caerostris darwini draft genome.</title>
        <authorList>
            <person name="Kono N."/>
            <person name="Arakawa K."/>
        </authorList>
    </citation>
    <scope>NUCLEOTIDE SEQUENCE [LARGE SCALE GENOMIC DNA]</scope>
</reference>
<dbReference type="GO" id="GO:0003676">
    <property type="term" value="F:nucleic acid binding"/>
    <property type="evidence" value="ECO:0007669"/>
    <property type="project" value="InterPro"/>
</dbReference>
<evidence type="ECO:0000259" key="1">
    <source>
        <dbReference type="PROSITE" id="PS50994"/>
    </source>
</evidence>
<dbReference type="Gene3D" id="3.30.420.10">
    <property type="entry name" value="Ribonuclease H-like superfamily/Ribonuclease H"/>
    <property type="match status" value="1"/>
</dbReference>
<evidence type="ECO:0000313" key="2">
    <source>
        <dbReference type="EMBL" id="GIX84875.1"/>
    </source>
</evidence>